<sequence>MFPQLASTADTLTKVSSLVSGVGTDAHIYDDPEDGNIPTLLASKYDAEKAQGMKRLIALMSQGQDVSNFFPQVVKNVASQSLEVKKLVYIYLVHYAEQRPDEALLSINTFQRDLSDINPLVRAWALRSMSGIRVRVVVPLVVIAVSKCARDPSPYVRRSAANAILKLTALDHELQRDRLEELAFLLLSDSSAAVVGAAAAAFMAVCPEHLSLLGPRFRKLCELLSDVEEWGQVVLMDILIRYVVARYGLPSNSAALTNSWSQWTPKHVNLNSASSLDKDDISHQTFIVTGKGADEDRETIATQTLLHTKYHNAYGSNSRGKAVADSYQSASSEEAYEDNRDVRSLLQCTLPLLSSRNSGVVVAASAIHWMLAAKQEIKIIIKPLLFLLRSSPDSQYVVLSNIAMLVEAMPDLFENQYEDLFIRASDADHVRALKLDILVSIATESSISAILQEFQAYVRDPNREFAAQTVNAIGRCALRLTSITSDCMKGLLMLATNHQNNLHVMDETNREENLSDRYKVLQKSSKPNAKKGEIEDKYSKEAMVVTEAVLAISAIIQKDPVGQEKEFAWLIHKMDLIRVPAARAVVIWMVGEHSSVGTHVPGMVPVVLRYLAASFTRESDETKLQILNTTAKVALRSQATTDKQLLQTVLLVLEYVLNLGIHDSNYDIRDRACMLRRLLICLPRHISDVDRMDYALSLTESTNGSVDLIGKMSIDKGKKTLPEPMDTHLDGDPYYHDVSTYSFCSCTGKGECSNVLTELAKSILLFPKPVPVLPTLSAVSSRFLLGSMSHIVQHTAPGYRPLPDLRSIPEGGSSPNMSIMDTLQFKSASRQNDKFAEDSQSTSNDVEEENSIRSYSAESGDEENNYRDEEYSDGSSYRSRSEASSEDEPQSIKPARRKNFSGQSGLNSAVTLEIETVHIASKYEKSSSKLGALISLSDSEMGISETLAQEELSKNMNNTSLSVSGLTSKVDLESWLQSSSSNPPVSESNLDERHEVPSGYQMLSVKADNIEPKKYKLLDFTNGAGLEVEYYFSRTTSIYSQSMACVRLLFHNRSSETLLGVTVMALDSPDSVLEPSTSNLKASSLPIVNDDTTVVFPPHSISTIEPGHKTEANLHVDFHHNLKPIKLFIFCSGRSFPVKISPEAGALLRPYTMSINSFISAELKLSGMLESSRRFSIGLVKLCIQQQNVMNSVESTLTMKICQSLVHRVLQTAFVSLVSATIPVFGSGTDHPETEINLQGLCLRFSGETLTGSLICLIAILVEEHPEDKDSVMLLLKVNCEDALFGLALLKQLEQFLNS</sequence>
<gene>
    <name evidence="1" type="ORF">O6H91_22G043400</name>
</gene>
<protein>
    <submittedName>
        <fullName evidence="1">Uncharacterized protein</fullName>
    </submittedName>
</protein>
<name>A0ACC2AEU1_DIPCM</name>
<comment type="caution">
    <text evidence="1">The sequence shown here is derived from an EMBL/GenBank/DDBJ whole genome shotgun (WGS) entry which is preliminary data.</text>
</comment>
<reference evidence="2" key="1">
    <citation type="journal article" date="2024" name="Proc. Natl. Acad. Sci. U.S.A.">
        <title>Extraordinary preservation of gene collinearity over three hundred million years revealed in homosporous lycophytes.</title>
        <authorList>
            <person name="Li C."/>
            <person name="Wickell D."/>
            <person name="Kuo L.Y."/>
            <person name="Chen X."/>
            <person name="Nie B."/>
            <person name="Liao X."/>
            <person name="Peng D."/>
            <person name="Ji J."/>
            <person name="Jenkins J."/>
            <person name="Williams M."/>
            <person name="Shu S."/>
            <person name="Plott C."/>
            <person name="Barry K."/>
            <person name="Rajasekar S."/>
            <person name="Grimwood J."/>
            <person name="Han X."/>
            <person name="Sun S."/>
            <person name="Hou Z."/>
            <person name="He W."/>
            <person name="Dai G."/>
            <person name="Sun C."/>
            <person name="Schmutz J."/>
            <person name="Leebens-Mack J.H."/>
            <person name="Li F.W."/>
            <person name="Wang L."/>
        </authorList>
    </citation>
    <scope>NUCLEOTIDE SEQUENCE [LARGE SCALE GENOMIC DNA]</scope>
    <source>
        <strain evidence="2">cv. PW_Plant_1</strain>
    </source>
</reference>
<organism evidence="1 2">
    <name type="scientific">Diphasiastrum complanatum</name>
    <name type="common">Issler's clubmoss</name>
    <name type="synonym">Lycopodium complanatum</name>
    <dbReference type="NCBI Taxonomy" id="34168"/>
    <lineage>
        <taxon>Eukaryota</taxon>
        <taxon>Viridiplantae</taxon>
        <taxon>Streptophyta</taxon>
        <taxon>Embryophyta</taxon>
        <taxon>Tracheophyta</taxon>
        <taxon>Lycopodiopsida</taxon>
        <taxon>Lycopodiales</taxon>
        <taxon>Lycopodiaceae</taxon>
        <taxon>Lycopodioideae</taxon>
        <taxon>Diphasiastrum</taxon>
    </lineage>
</organism>
<dbReference type="EMBL" id="CM055113">
    <property type="protein sequence ID" value="KAJ7516115.1"/>
    <property type="molecule type" value="Genomic_DNA"/>
</dbReference>
<evidence type="ECO:0000313" key="2">
    <source>
        <dbReference type="Proteomes" id="UP001162992"/>
    </source>
</evidence>
<evidence type="ECO:0000313" key="1">
    <source>
        <dbReference type="EMBL" id="KAJ7516115.1"/>
    </source>
</evidence>
<proteinExistence type="predicted"/>
<accession>A0ACC2AEU1</accession>
<keyword evidence="2" id="KW-1185">Reference proteome</keyword>
<dbReference type="Proteomes" id="UP001162992">
    <property type="component" value="Chromosome 22"/>
</dbReference>